<protein>
    <submittedName>
        <fullName evidence="2">GNAT family acetyltransferase</fullName>
    </submittedName>
</protein>
<dbReference type="GO" id="GO:0034069">
    <property type="term" value="F:aminoglycoside N-acetyltransferase activity"/>
    <property type="evidence" value="ECO:0007669"/>
    <property type="project" value="TreeGrafter"/>
</dbReference>
<reference evidence="3" key="1">
    <citation type="submission" date="2015-04" db="EMBL/GenBank/DDBJ databases">
        <authorList>
            <person name="Mushtaq Mamoona"/>
        </authorList>
    </citation>
    <scope>NUCLEOTIDE SEQUENCE [LARGE SCALE GENOMIC DNA]</scope>
    <source>
        <strain evidence="3">AN4859/03</strain>
    </source>
</reference>
<dbReference type="GO" id="GO:0030649">
    <property type="term" value="P:aminoglycoside antibiotic catabolic process"/>
    <property type="evidence" value="ECO:0007669"/>
    <property type="project" value="TreeGrafter"/>
</dbReference>
<dbReference type="EMBL" id="CVLB01000001">
    <property type="protein sequence ID" value="CRF33419.1"/>
    <property type="molecule type" value="Genomic_DNA"/>
</dbReference>
<dbReference type="Pfam" id="PF13530">
    <property type="entry name" value="SCP2_2"/>
    <property type="match status" value="1"/>
</dbReference>
<evidence type="ECO:0000313" key="2">
    <source>
        <dbReference type="EMBL" id="CRF33419.1"/>
    </source>
</evidence>
<dbReference type="InterPro" id="IPR025559">
    <property type="entry name" value="Eis_dom"/>
</dbReference>
<dbReference type="Pfam" id="PF17668">
    <property type="entry name" value="Acetyltransf_17"/>
    <property type="match status" value="1"/>
</dbReference>
<dbReference type="AlphaFoldDB" id="A0A0G4K6W4"/>
<sequence>MSTHHNKEDSKENIIKKKKNKFRIRYLTLEDLDDFNNLLRYAFQVSNNELINLGYEIDEIKQAKSAVLSKAKVLGWFDGEKLASQIAVYPMRMNIHGVIYKMAGITGVATYPEYSNLGLMNDLMIKSIENMKKEGQTISVLYPYSIPFYRRKGWEIISDKMSFEIKDTQLPKTITNKGRVERVASDSEDLIELYNEFSHTRHGALIRGDLEWEEYWRWDVDDTIVAIYYNEKEEAKGFLVYVIENDIFHIKEIVYLNFEARLGLWNYISAHFSMVDKVHGYNYTNEPIAFLLEDSEIKETIRPYIMARITDVKGFINDYPFLRKPKNKKINLIIKDNMAKWNNGSFLIYWDENKNTVCKRLNKEYKRNGKDRYIIRMNIQTLTTMLMSYKSPSYLYRIGRIESSIKGINLLESIIPKEQVYFSDYF</sequence>
<keyword evidence="2" id="KW-0808">Transferase</keyword>
<dbReference type="OrthoDB" id="9768284at2"/>
<feature type="domain" description="N-acetyltransferase" evidence="1">
    <location>
        <begin position="22"/>
        <end position="175"/>
    </location>
</feature>
<dbReference type="PANTHER" id="PTHR37817:SF1">
    <property type="entry name" value="N-ACETYLTRANSFERASE EIS"/>
    <property type="match status" value="1"/>
</dbReference>
<organism evidence="2 3">
    <name type="scientific">Brachyspira suanatina</name>
    <dbReference type="NCBI Taxonomy" id="381802"/>
    <lineage>
        <taxon>Bacteria</taxon>
        <taxon>Pseudomonadati</taxon>
        <taxon>Spirochaetota</taxon>
        <taxon>Spirochaetia</taxon>
        <taxon>Brachyspirales</taxon>
        <taxon>Brachyspiraceae</taxon>
        <taxon>Brachyspira</taxon>
    </lineage>
</organism>
<dbReference type="Gene3D" id="3.40.630.30">
    <property type="match status" value="2"/>
</dbReference>
<proteinExistence type="predicted"/>
<dbReference type="InterPro" id="IPR000182">
    <property type="entry name" value="GNAT_dom"/>
</dbReference>
<dbReference type="InterPro" id="IPR036527">
    <property type="entry name" value="SCP2_sterol-bd_dom_sf"/>
</dbReference>
<dbReference type="RefSeq" id="WP_048594610.1">
    <property type="nucleotide sequence ID" value="NZ_CVLB01000001.1"/>
</dbReference>
<dbReference type="InterPro" id="IPR041380">
    <property type="entry name" value="Acetyltransf_17"/>
</dbReference>
<dbReference type="InterPro" id="IPR016181">
    <property type="entry name" value="Acyl_CoA_acyltransferase"/>
</dbReference>
<keyword evidence="3" id="KW-1185">Reference proteome</keyword>
<name>A0A0G4K6W4_9SPIR</name>
<evidence type="ECO:0000313" key="3">
    <source>
        <dbReference type="Proteomes" id="UP000043763"/>
    </source>
</evidence>
<gene>
    <name evidence="2" type="ORF">BRSU_1429</name>
</gene>
<dbReference type="SUPFAM" id="SSF55718">
    <property type="entry name" value="SCP-like"/>
    <property type="match status" value="1"/>
</dbReference>
<dbReference type="InterPro" id="IPR051554">
    <property type="entry name" value="Acetyltransferase_Eis"/>
</dbReference>
<accession>A0A0G4K6W4</accession>
<dbReference type="Proteomes" id="UP000043763">
    <property type="component" value="Unassembled WGS sequence"/>
</dbReference>
<evidence type="ECO:0000259" key="1">
    <source>
        <dbReference type="PROSITE" id="PS51186"/>
    </source>
</evidence>
<dbReference type="PANTHER" id="PTHR37817">
    <property type="entry name" value="N-ACETYLTRANSFERASE EIS"/>
    <property type="match status" value="1"/>
</dbReference>
<dbReference type="SUPFAM" id="SSF55729">
    <property type="entry name" value="Acyl-CoA N-acyltransferases (Nat)"/>
    <property type="match status" value="1"/>
</dbReference>
<dbReference type="PROSITE" id="PS51186">
    <property type="entry name" value="GNAT"/>
    <property type="match status" value="1"/>
</dbReference>
<dbReference type="Pfam" id="PF13527">
    <property type="entry name" value="Acetyltransf_9"/>
    <property type="match status" value="1"/>
</dbReference>
<dbReference type="Gene3D" id="3.30.1050.10">
    <property type="entry name" value="SCP2 sterol-binding domain"/>
    <property type="match status" value="1"/>
</dbReference>